<dbReference type="Proteomes" id="UP000621390">
    <property type="component" value="Unassembled WGS sequence"/>
</dbReference>
<dbReference type="InterPro" id="IPR021109">
    <property type="entry name" value="Peptidase_aspartic_dom_sf"/>
</dbReference>
<dbReference type="GO" id="GO:0006508">
    <property type="term" value="P:proteolysis"/>
    <property type="evidence" value="ECO:0007669"/>
    <property type="project" value="UniProtKB-KW"/>
</dbReference>
<protein>
    <submittedName>
        <fullName evidence="1">Aspartyl protease family protein</fullName>
    </submittedName>
</protein>
<keyword evidence="1" id="KW-0378">Hydrolase</keyword>
<comment type="caution">
    <text evidence="1">The sequence shown here is derived from an EMBL/GenBank/DDBJ whole genome shotgun (WGS) entry which is preliminary data.</text>
</comment>
<accession>A0A8I1GAL6</accession>
<dbReference type="GO" id="GO:0008233">
    <property type="term" value="F:peptidase activity"/>
    <property type="evidence" value="ECO:0007669"/>
    <property type="project" value="UniProtKB-KW"/>
</dbReference>
<evidence type="ECO:0000313" key="2">
    <source>
        <dbReference type="Proteomes" id="UP000621390"/>
    </source>
</evidence>
<dbReference type="Pfam" id="PF13650">
    <property type="entry name" value="Asp_protease_2"/>
    <property type="match status" value="1"/>
</dbReference>
<evidence type="ECO:0000313" key="1">
    <source>
        <dbReference type="EMBL" id="MBJ7315457.1"/>
    </source>
</evidence>
<name>A0A8I1GAL6_9GAMM</name>
<sequence length="308" mass="34145">MLFFHANQYMEVDVRFLGLLLLALAFTSHAEVTDWIPFELDSGHVRITVEVDGIEGNAIIDSGSQLNVINKKFIEKHDLEYEISTFTGVSGVHHKSRQPIYESVPTQLFGSEMELNLVGADFGHSGNALIIGAPFLRNFIVQFDYPNGRLRLATRDALNLDEVANLPMRAQKGSGRPLVRVTLNDEKDIWMILDTGNSGGIYMKRGIAARRGWLDEFALGKTMSRGVNGIAYTDTFTLPSVIFGPFKVKNVDVAVPVAGEEADFGERYKIQHSRIRGVKVEGLAGYGVFKHFVVTLDYQSGKGHAELP</sequence>
<organism evidence="1 2">
    <name type="scientific">Idiomarina abyssalis</name>
    <dbReference type="NCBI Taxonomy" id="86102"/>
    <lineage>
        <taxon>Bacteria</taxon>
        <taxon>Pseudomonadati</taxon>
        <taxon>Pseudomonadota</taxon>
        <taxon>Gammaproteobacteria</taxon>
        <taxon>Alteromonadales</taxon>
        <taxon>Idiomarinaceae</taxon>
        <taxon>Idiomarina</taxon>
    </lineage>
</organism>
<keyword evidence="1" id="KW-0645">Protease</keyword>
<reference evidence="1" key="1">
    <citation type="submission" date="2020-09" db="EMBL/GenBank/DDBJ databases">
        <title>Draft Genomes of Bacterial Isolates from North Pond Shallow Sediments.</title>
        <authorList>
            <person name="Kiel Reese B."/>
            <person name="Mullis M."/>
            <person name="Weisend R.E."/>
        </authorList>
    </citation>
    <scope>NUCLEOTIDE SEQUENCE</scope>
    <source>
        <strain evidence="1">KJE-2</strain>
    </source>
</reference>
<dbReference type="AlphaFoldDB" id="A0A8I1GAL6"/>
<dbReference type="Gene3D" id="2.40.70.10">
    <property type="entry name" value="Acid Proteases"/>
    <property type="match status" value="2"/>
</dbReference>
<dbReference type="RefSeq" id="WP_199496394.1">
    <property type="nucleotide sequence ID" value="NZ_CAXAWT010000002.1"/>
</dbReference>
<dbReference type="EMBL" id="JAEMOP010000002">
    <property type="protein sequence ID" value="MBJ7315457.1"/>
    <property type="molecule type" value="Genomic_DNA"/>
</dbReference>
<proteinExistence type="predicted"/>
<gene>
    <name evidence="1" type="ORF">JHC11_05555</name>
</gene>
<dbReference type="SUPFAM" id="SSF50630">
    <property type="entry name" value="Acid proteases"/>
    <property type="match status" value="1"/>
</dbReference>